<dbReference type="PANTHER" id="PTHR15887">
    <property type="entry name" value="TRANSMEMBRANE PROTEIN 69"/>
    <property type="match status" value="1"/>
</dbReference>
<dbReference type="InterPro" id="IPR021836">
    <property type="entry name" value="DUF3429"/>
</dbReference>
<keyword evidence="1" id="KW-0812">Transmembrane</keyword>
<dbReference type="PANTHER" id="PTHR15887:SF1">
    <property type="entry name" value="TRANSMEMBRANE PROTEIN 69"/>
    <property type="match status" value="1"/>
</dbReference>
<sequence length="152" mass="16014">MTRVPRPALVIGWLGLLPFLYAVGLLFSTPGRLPTLGLAASSPEGGLYMLERLGAVILAFMGGCLWGFSSSPPRIPTYALLLASGIPAVAAFVAIQPNASRSCVFLAFGFAILQAIDIVFQRLGVAPDYWLTLRLPLTAGVMTCLLIGALHG</sequence>
<feature type="transmembrane region" description="Helical" evidence="1">
    <location>
        <begin position="75"/>
        <end position="95"/>
    </location>
</feature>
<comment type="caution">
    <text evidence="2">The sequence shown here is derived from an EMBL/GenBank/DDBJ whole genome shotgun (WGS) entry which is preliminary data.</text>
</comment>
<dbReference type="Pfam" id="PF11911">
    <property type="entry name" value="DUF3429"/>
    <property type="match status" value="1"/>
</dbReference>
<feature type="transmembrane region" description="Helical" evidence="1">
    <location>
        <begin position="102"/>
        <end position="123"/>
    </location>
</feature>
<keyword evidence="1" id="KW-0472">Membrane</keyword>
<feature type="transmembrane region" description="Helical" evidence="1">
    <location>
        <begin position="129"/>
        <end position="150"/>
    </location>
</feature>
<accession>A0A2W5NIN4</accession>
<keyword evidence="1" id="KW-1133">Transmembrane helix</keyword>
<feature type="transmembrane region" description="Helical" evidence="1">
    <location>
        <begin position="49"/>
        <end position="69"/>
    </location>
</feature>
<organism evidence="2 3">
    <name type="scientific">Rhodovulum sulfidophilum</name>
    <name type="common">Rhodobacter sulfidophilus</name>
    <dbReference type="NCBI Taxonomy" id="35806"/>
    <lineage>
        <taxon>Bacteria</taxon>
        <taxon>Pseudomonadati</taxon>
        <taxon>Pseudomonadota</taxon>
        <taxon>Alphaproteobacteria</taxon>
        <taxon>Rhodobacterales</taxon>
        <taxon>Paracoccaceae</taxon>
        <taxon>Rhodovulum</taxon>
    </lineage>
</organism>
<evidence type="ECO:0000313" key="3">
    <source>
        <dbReference type="Proteomes" id="UP000249185"/>
    </source>
</evidence>
<name>A0A2W5NIN4_RHOSU</name>
<feature type="transmembrane region" description="Helical" evidence="1">
    <location>
        <begin position="6"/>
        <end position="28"/>
    </location>
</feature>
<evidence type="ECO:0000256" key="1">
    <source>
        <dbReference type="SAM" id="Phobius"/>
    </source>
</evidence>
<dbReference type="Proteomes" id="UP000249185">
    <property type="component" value="Unassembled WGS sequence"/>
</dbReference>
<reference evidence="2 3" key="1">
    <citation type="submission" date="2017-08" db="EMBL/GenBank/DDBJ databases">
        <title>Infants hospitalized years apart are colonized by the same room-sourced microbial strains.</title>
        <authorList>
            <person name="Brooks B."/>
            <person name="Olm M.R."/>
            <person name="Firek B.A."/>
            <person name="Baker R."/>
            <person name="Thomas B.C."/>
            <person name="Morowitz M.J."/>
            <person name="Banfield J.F."/>
        </authorList>
    </citation>
    <scope>NUCLEOTIDE SEQUENCE [LARGE SCALE GENOMIC DNA]</scope>
    <source>
        <strain evidence="2">S2_005_002_R2_34</strain>
    </source>
</reference>
<dbReference type="AlphaFoldDB" id="A0A2W5NIN4"/>
<evidence type="ECO:0000313" key="2">
    <source>
        <dbReference type="EMBL" id="PZQ52348.1"/>
    </source>
</evidence>
<gene>
    <name evidence="2" type="ORF">DI556_01430</name>
</gene>
<protein>
    <submittedName>
        <fullName evidence="2">DUF3429 domain-containing protein</fullName>
    </submittedName>
</protein>
<dbReference type="EMBL" id="QFPW01000001">
    <property type="protein sequence ID" value="PZQ52348.1"/>
    <property type="molecule type" value="Genomic_DNA"/>
</dbReference>
<proteinExistence type="predicted"/>